<protein>
    <recommendedName>
        <fullName evidence="1">RNase H type-1 domain-containing protein</fullName>
    </recommendedName>
</protein>
<evidence type="ECO:0000313" key="3">
    <source>
        <dbReference type="Proteomes" id="UP000828251"/>
    </source>
</evidence>
<dbReference type="CDD" id="cd06222">
    <property type="entry name" value="RNase_H_like"/>
    <property type="match status" value="1"/>
</dbReference>
<dbReference type="EMBL" id="JAIQCV010000011">
    <property type="protein sequence ID" value="KAH1046150.1"/>
    <property type="molecule type" value="Genomic_DNA"/>
</dbReference>
<dbReference type="InterPro" id="IPR053151">
    <property type="entry name" value="RNase_H-like"/>
</dbReference>
<dbReference type="InterPro" id="IPR044730">
    <property type="entry name" value="RNase_H-like_dom_plant"/>
</dbReference>
<dbReference type="SUPFAM" id="SSF53098">
    <property type="entry name" value="Ribonuclease H-like"/>
    <property type="match status" value="1"/>
</dbReference>
<accession>A0A9D3UIZ2</accession>
<sequence>MKGFLIIGFHPFLGKCSAFNAELWGIFEGHKLIQRLGYDYVIIYSDSLEVVKGMHEAPSNVSNSTLIRRIHRIMSQENHWYLQYFPGEQNQIADRLAKQALIEKGNLHVFDEPPEMARILMDRSIFLGDSFIQVLFL</sequence>
<dbReference type="InterPro" id="IPR036397">
    <property type="entry name" value="RNaseH_sf"/>
</dbReference>
<dbReference type="PANTHER" id="PTHR47723">
    <property type="entry name" value="OS05G0353850 PROTEIN"/>
    <property type="match status" value="1"/>
</dbReference>
<dbReference type="GO" id="GO:0004523">
    <property type="term" value="F:RNA-DNA hybrid ribonuclease activity"/>
    <property type="evidence" value="ECO:0007669"/>
    <property type="project" value="InterPro"/>
</dbReference>
<proteinExistence type="predicted"/>
<gene>
    <name evidence="2" type="ORF">J1N35_036934</name>
</gene>
<comment type="caution">
    <text evidence="2">The sequence shown here is derived from an EMBL/GenBank/DDBJ whole genome shotgun (WGS) entry which is preliminary data.</text>
</comment>
<dbReference type="InterPro" id="IPR012337">
    <property type="entry name" value="RNaseH-like_sf"/>
</dbReference>
<dbReference type="PROSITE" id="PS50879">
    <property type="entry name" value="RNASE_H_1"/>
    <property type="match status" value="1"/>
</dbReference>
<dbReference type="Pfam" id="PF13456">
    <property type="entry name" value="RVT_3"/>
    <property type="match status" value="1"/>
</dbReference>
<dbReference type="InterPro" id="IPR002156">
    <property type="entry name" value="RNaseH_domain"/>
</dbReference>
<dbReference type="GO" id="GO:0003676">
    <property type="term" value="F:nucleic acid binding"/>
    <property type="evidence" value="ECO:0007669"/>
    <property type="project" value="InterPro"/>
</dbReference>
<dbReference type="PANTHER" id="PTHR47723:SF19">
    <property type="entry name" value="POLYNUCLEOTIDYL TRANSFERASE, RIBONUCLEASE H-LIKE SUPERFAMILY PROTEIN"/>
    <property type="match status" value="1"/>
</dbReference>
<reference evidence="2 3" key="1">
    <citation type="journal article" date="2021" name="Plant Biotechnol. J.">
        <title>Multi-omics assisted identification of the key and species-specific regulatory components of drought-tolerant mechanisms in Gossypium stocksii.</title>
        <authorList>
            <person name="Yu D."/>
            <person name="Ke L."/>
            <person name="Zhang D."/>
            <person name="Wu Y."/>
            <person name="Sun Y."/>
            <person name="Mei J."/>
            <person name="Sun J."/>
            <person name="Sun Y."/>
        </authorList>
    </citation>
    <scope>NUCLEOTIDE SEQUENCE [LARGE SCALE GENOMIC DNA]</scope>
    <source>
        <strain evidence="3">cv. E1</strain>
        <tissue evidence="2">Leaf</tissue>
    </source>
</reference>
<dbReference type="Proteomes" id="UP000828251">
    <property type="component" value="Unassembled WGS sequence"/>
</dbReference>
<dbReference type="Gene3D" id="3.30.420.10">
    <property type="entry name" value="Ribonuclease H-like superfamily/Ribonuclease H"/>
    <property type="match status" value="1"/>
</dbReference>
<evidence type="ECO:0000259" key="1">
    <source>
        <dbReference type="PROSITE" id="PS50879"/>
    </source>
</evidence>
<dbReference type="OrthoDB" id="999696at2759"/>
<name>A0A9D3UIZ2_9ROSI</name>
<feature type="domain" description="RNase H type-1" evidence="1">
    <location>
        <begin position="1"/>
        <end position="102"/>
    </location>
</feature>
<dbReference type="AlphaFoldDB" id="A0A9D3UIZ2"/>
<keyword evidence="3" id="KW-1185">Reference proteome</keyword>
<organism evidence="2 3">
    <name type="scientific">Gossypium stocksii</name>
    <dbReference type="NCBI Taxonomy" id="47602"/>
    <lineage>
        <taxon>Eukaryota</taxon>
        <taxon>Viridiplantae</taxon>
        <taxon>Streptophyta</taxon>
        <taxon>Embryophyta</taxon>
        <taxon>Tracheophyta</taxon>
        <taxon>Spermatophyta</taxon>
        <taxon>Magnoliopsida</taxon>
        <taxon>eudicotyledons</taxon>
        <taxon>Gunneridae</taxon>
        <taxon>Pentapetalae</taxon>
        <taxon>rosids</taxon>
        <taxon>malvids</taxon>
        <taxon>Malvales</taxon>
        <taxon>Malvaceae</taxon>
        <taxon>Malvoideae</taxon>
        <taxon>Gossypium</taxon>
    </lineage>
</organism>
<evidence type="ECO:0000313" key="2">
    <source>
        <dbReference type="EMBL" id="KAH1046150.1"/>
    </source>
</evidence>